<dbReference type="PANTHER" id="PTHR24221:SF629">
    <property type="entry name" value="MULTIDRUG EFFLUX ATP-BINDING_PERMEASE PROTEIN RV0194"/>
    <property type="match status" value="1"/>
</dbReference>
<dbReference type="SUPFAM" id="SSF90123">
    <property type="entry name" value="ABC transporter transmembrane region"/>
    <property type="match status" value="2"/>
</dbReference>
<feature type="transmembrane region" description="Helical" evidence="8">
    <location>
        <begin position="250"/>
        <end position="268"/>
    </location>
</feature>
<feature type="transmembrane region" description="Helical" evidence="8">
    <location>
        <begin position="131"/>
        <end position="153"/>
    </location>
</feature>
<keyword evidence="12" id="KW-1185">Reference proteome</keyword>
<evidence type="ECO:0000313" key="11">
    <source>
        <dbReference type="EMBL" id="MFD0927344.1"/>
    </source>
</evidence>
<proteinExistence type="predicted"/>
<dbReference type="PANTHER" id="PTHR24221">
    <property type="entry name" value="ATP-BINDING CASSETTE SUB-FAMILY B"/>
    <property type="match status" value="1"/>
</dbReference>
<protein>
    <submittedName>
        <fullName evidence="11">ABC transporter ATP-binding protein</fullName>
    </submittedName>
</protein>
<dbReference type="InterPro" id="IPR017871">
    <property type="entry name" value="ABC_transporter-like_CS"/>
</dbReference>
<keyword evidence="2 8" id="KW-0812">Transmembrane</keyword>
<comment type="caution">
    <text evidence="11">The sequence shown here is derived from an EMBL/GenBank/DDBJ whole genome shotgun (WGS) entry which is preliminary data.</text>
</comment>
<feature type="region of interest" description="Disordered" evidence="7">
    <location>
        <begin position="621"/>
        <end position="641"/>
    </location>
</feature>
<feature type="transmembrane region" description="Helical" evidence="8">
    <location>
        <begin position="829"/>
        <end position="847"/>
    </location>
</feature>
<dbReference type="RefSeq" id="WP_253649152.1">
    <property type="nucleotide sequence ID" value="NZ_BAAAMO010000005.1"/>
</dbReference>
<feature type="region of interest" description="Disordered" evidence="7">
    <location>
        <begin position="988"/>
        <end position="1009"/>
    </location>
</feature>
<keyword evidence="4 11" id="KW-0067">ATP-binding</keyword>
<keyword evidence="3" id="KW-0547">Nucleotide-binding</keyword>
<feature type="domain" description="ABC transmembrane type-1" evidence="10">
    <location>
        <begin position="22"/>
        <end position="303"/>
    </location>
</feature>
<evidence type="ECO:0000256" key="5">
    <source>
        <dbReference type="ARBA" id="ARBA00022989"/>
    </source>
</evidence>
<feature type="transmembrane region" description="Helical" evidence="8">
    <location>
        <begin position="800"/>
        <end position="823"/>
    </location>
</feature>
<feature type="transmembrane region" description="Helical" evidence="8">
    <location>
        <begin position="688"/>
        <end position="711"/>
    </location>
</feature>
<name>A0ABW3GF51_9NOCA</name>
<dbReference type="Gene3D" id="1.20.1560.10">
    <property type="entry name" value="ABC transporter type 1, transmembrane domain"/>
    <property type="match status" value="2"/>
</dbReference>
<dbReference type="InterPro" id="IPR003439">
    <property type="entry name" value="ABC_transporter-like_ATP-bd"/>
</dbReference>
<dbReference type="InterPro" id="IPR011527">
    <property type="entry name" value="ABC1_TM_dom"/>
</dbReference>
<dbReference type="GO" id="GO:0005524">
    <property type="term" value="F:ATP binding"/>
    <property type="evidence" value="ECO:0007669"/>
    <property type="project" value="UniProtKB-KW"/>
</dbReference>
<dbReference type="Gene3D" id="3.40.50.300">
    <property type="entry name" value="P-loop containing nucleotide triphosphate hydrolases"/>
    <property type="match status" value="2"/>
</dbReference>
<dbReference type="InterPro" id="IPR039421">
    <property type="entry name" value="Type_1_exporter"/>
</dbReference>
<dbReference type="Pfam" id="PF00664">
    <property type="entry name" value="ABC_membrane"/>
    <property type="match status" value="2"/>
</dbReference>
<feature type="transmembrane region" description="Helical" evidence="8">
    <location>
        <begin position="18"/>
        <end position="40"/>
    </location>
</feature>
<evidence type="ECO:0000256" key="4">
    <source>
        <dbReference type="ARBA" id="ARBA00022840"/>
    </source>
</evidence>
<keyword evidence="5 8" id="KW-1133">Transmembrane helix</keyword>
<dbReference type="PROSITE" id="PS50929">
    <property type="entry name" value="ABC_TM1F"/>
    <property type="match status" value="2"/>
</dbReference>
<dbReference type="Pfam" id="PF00005">
    <property type="entry name" value="ABC_tran"/>
    <property type="match status" value="2"/>
</dbReference>
<dbReference type="Proteomes" id="UP001597068">
    <property type="component" value="Unassembled WGS sequence"/>
</dbReference>
<keyword evidence="6 8" id="KW-0472">Membrane</keyword>
<evidence type="ECO:0000256" key="2">
    <source>
        <dbReference type="ARBA" id="ARBA00022692"/>
    </source>
</evidence>
<reference evidence="12" key="1">
    <citation type="journal article" date="2019" name="Int. J. Syst. Evol. Microbiol.">
        <title>The Global Catalogue of Microorganisms (GCM) 10K type strain sequencing project: providing services to taxonomists for standard genome sequencing and annotation.</title>
        <authorList>
            <consortium name="The Broad Institute Genomics Platform"/>
            <consortium name="The Broad Institute Genome Sequencing Center for Infectious Disease"/>
            <person name="Wu L."/>
            <person name="Ma J."/>
        </authorList>
    </citation>
    <scope>NUCLEOTIDE SEQUENCE [LARGE SCALE GENOMIC DNA]</scope>
    <source>
        <strain evidence="12">CCUG 50873</strain>
    </source>
</reference>
<evidence type="ECO:0000259" key="10">
    <source>
        <dbReference type="PROSITE" id="PS50929"/>
    </source>
</evidence>
<feature type="domain" description="ABC transporter" evidence="9">
    <location>
        <begin position="337"/>
        <end position="581"/>
    </location>
</feature>
<dbReference type="CDD" id="cd18543">
    <property type="entry name" value="ABC_6TM_Rv0194_D1_like"/>
    <property type="match status" value="1"/>
</dbReference>
<organism evidence="11 12">
    <name type="scientific">Williamsia deligens</name>
    <dbReference type="NCBI Taxonomy" id="321325"/>
    <lineage>
        <taxon>Bacteria</taxon>
        <taxon>Bacillati</taxon>
        <taxon>Actinomycetota</taxon>
        <taxon>Actinomycetes</taxon>
        <taxon>Mycobacteriales</taxon>
        <taxon>Nocardiaceae</taxon>
        <taxon>Williamsia</taxon>
    </lineage>
</organism>
<dbReference type="InterPro" id="IPR003593">
    <property type="entry name" value="AAA+_ATPase"/>
</dbReference>
<evidence type="ECO:0000256" key="7">
    <source>
        <dbReference type="SAM" id="MobiDB-lite"/>
    </source>
</evidence>
<evidence type="ECO:0000256" key="6">
    <source>
        <dbReference type="ARBA" id="ARBA00023136"/>
    </source>
</evidence>
<feature type="transmembrane region" description="Helical" evidence="8">
    <location>
        <begin position="159"/>
        <end position="176"/>
    </location>
</feature>
<dbReference type="CDD" id="cd18546">
    <property type="entry name" value="ABC_6TM_Rv0194_D2_like"/>
    <property type="match status" value="1"/>
</dbReference>
<dbReference type="InterPro" id="IPR036640">
    <property type="entry name" value="ABC1_TM_sf"/>
</dbReference>
<feature type="transmembrane region" description="Helical" evidence="8">
    <location>
        <begin position="52"/>
        <end position="75"/>
    </location>
</feature>
<comment type="subcellular location">
    <subcellularLocation>
        <location evidence="1">Cell membrane</location>
        <topology evidence="1">Multi-pass membrane protein</topology>
    </subcellularLocation>
</comment>
<dbReference type="SUPFAM" id="SSF52540">
    <property type="entry name" value="P-loop containing nucleoside triphosphate hydrolases"/>
    <property type="match status" value="2"/>
</dbReference>
<dbReference type="PROSITE" id="PS50893">
    <property type="entry name" value="ABC_TRANSPORTER_2"/>
    <property type="match status" value="2"/>
</dbReference>
<evidence type="ECO:0000313" key="12">
    <source>
        <dbReference type="Proteomes" id="UP001597068"/>
    </source>
</evidence>
<dbReference type="InterPro" id="IPR027417">
    <property type="entry name" value="P-loop_NTPase"/>
</dbReference>
<feature type="domain" description="ABC transporter" evidence="9">
    <location>
        <begin position="1014"/>
        <end position="1249"/>
    </location>
</feature>
<feature type="transmembrane region" description="Helical" evidence="8">
    <location>
        <begin position="912"/>
        <end position="937"/>
    </location>
</feature>
<dbReference type="EMBL" id="JBHTIL010000004">
    <property type="protein sequence ID" value="MFD0927344.1"/>
    <property type="molecule type" value="Genomic_DNA"/>
</dbReference>
<feature type="transmembrane region" description="Helical" evidence="8">
    <location>
        <begin position="274"/>
        <end position="295"/>
    </location>
</feature>
<accession>A0ABW3GF51</accession>
<dbReference type="SMART" id="SM00382">
    <property type="entry name" value="AAA"/>
    <property type="match status" value="2"/>
</dbReference>
<dbReference type="PROSITE" id="PS00211">
    <property type="entry name" value="ABC_TRANSPORTER_1"/>
    <property type="match status" value="1"/>
</dbReference>
<evidence type="ECO:0000259" key="9">
    <source>
        <dbReference type="PROSITE" id="PS50893"/>
    </source>
</evidence>
<evidence type="ECO:0000256" key="8">
    <source>
        <dbReference type="SAM" id="Phobius"/>
    </source>
</evidence>
<evidence type="ECO:0000256" key="3">
    <source>
        <dbReference type="ARBA" id="ARBA00022741"/>
    </source>
</evidence>
<evidence type="ECO:0000256" key="1">
    <source>
        <dbReference type="ARBA" id="ARBA00004651"/>
    </source>
</evidence>
<gene>
    <name evidence="11" type="ORF">ACFQ04_16510</name>
</gene>
<sequence>MTGGWIRRLVRECARHRALVTITLVVTAIGVAIDLTVPLVTRAAIDTATGAASHGFSISTLGFALVGLGVVRFAAQFARRLTAGRLSLTVQNVLRTSILATLLRLDGPAVNRIVTGQVVSRSISDLQLVQGLLSMVPLSLGAVVQVVLALGVMAYLSPLLTLVALLVIPAVTVVAFRTRRALFAATWSAQQTAADVAQHVEETVTGVRVVKGFGQEDRSVDELADHGRRLFSQRIRAARINSRFSPTMNAIPQVALVAIVALGGVLTARGDITVGTFLAFATYVTTMTGLARLLTNLVVSAQLARAAVERVYDVIDHPTDPRWSATTGTGTTGTVGVRLTDVDVDLPDGSPLFRGLTLAVEPGEAVAIVGPPGSGKSTLAAVLAGLAPARSGSVVLTDTASGTVVDVGSADLDDIRSRLGIAFDDPFLYSDTIATNIALGPSADADPEEVRRRVERAARRASAHDFISALPDAYDTVVGERGLTLSGGQRQRIALARALFVDPPVLVLDDATSAVDATTEAAILGELRSTPGRTLVLIAHRRSTLAPVDRVLVLDEGRVVDSGTPAEVAERSPLFRSLMADPTGPQEIDPATAVTATPTPQALWPDDTADAGVEVGERIRRAPPTRSGRRGGGGGMSGALGSMPATPALLEAVAELPPADEDPRVDEQEARLPDPRFSLRGLLRPVRALLAVAIVAVAVDTATGLAFPTLARIGIDAATDDHLATLWLTTAAGLVAVAIGWIALSATTITSARAGERVLFRLRVRSYAHLQRLGLDYYERELSGRIMTRMTTDIDALSQFLQTGLSTTVIALLTIVGVAAALIVTDPSLGAVVVVALLPLAVATVVFQRVASRAYSRSRELVSAVNADFQENVAGLRTTTTYRNEGRARARFGELAGRYVEARMVSQRAISVYFPFITFVSDMATAAAVGLGAAQVASGETQPGTIVAFVLYLGMLFGPVQQLSQVFDGYQQAVVGLRRIGDLLRTPSSVSDDGAPGHRGRDAVSPVSGPAGHAQLDAVRFRYAGAADDALRGVDLDIPAGSSLALVGQTGAGKSTIVKLLARFYDPTAGSVRLDGRDIRDVPLHTHRARLGVVPQEPHLFTGTIASNIAYGDPTASRARIEAAAAAVGALDTIAGLRGGMTHRVGERGQGLSAGQRQLIALARAELVDPDLLLLDEATATLDQATERRVLEAGRRLARSRTSVIVAHRLATAARADRIAVVSDGQIVEAGTHEELLALDGRYRVLWDTGSATGPTSADTAVAVAAGSGRETDSR</sequence>
<feature type="domain" description="ABC transmembrane type-1" evidence="10">
    <location>
        <begin position="691"/>
        <end position="972"/>
    </location>
</feature>
<feature type="transmembrane region" description="Helical" evidence="8">
    <location>
        <begin position="723"/>
        <end position="744"/>
    </location>
</feature>